<dbReference type="AlphaFoldDB" id="M1WJP5"/>
<dbReference type="SUPFAM" id="SSF63829">
    <property type="entry name" value="Calcium-dependent phosphotriesterase"/>
    <property type="match status" value="1"/>
</dbReference>
<evidence type="ECO:0000313" key="2">
    <source>
        <dbReference type="EMBL" id="CCH48256.1"/>
    </source>
</evidence>
<organism evidence="2 3">
    <name type="scientific">Pseudodesulfovibrio piezophilus (strain DSM 21447 / JCM 15486 / C1TLV30)</name>
    <name type="common">Desulfovibrio piezophilus</name>
    <dbReference type="NCBI Taxonomy" id="1322246"/>
    <lineage>
        <taxon>Bacteria</taxon>
        <taxon>Pseudomonadati</taxon>
        <taxon>Thermodesulfobacteriota</taxon>
        <taxon>Desulfovibrionia</taxon>
        <taxon>Desulfovibrionales</taxon>
        <taxon>Desulfovibrionaceae</taxon>
    </lineage>
</organism>
<dbReference type="KEGG" id="dpi:BN4_11019"/>
<keyword evidence="3" id="KW-1185">Reference proteome</keyword>
<evidence type="ECO:0008006" key="4">
    <source>
        <dbReference type="Google" id="ProtNLM"/>
    </source>
</evidence>
<evidence type="ECO:0000313" key="3">
    <source>
        <dbReference type="Proteomes" id="UP000011724"/>
    </source>
</evidence>
<sequence>MMMFQKRSDRWVSVVMLLIVLASVPAFAEKEHRSVVCAKFSCCAGLIIDSRGCLYSANPQTGNIYCIPPGIEPVLLGRVEGKPTVLAVDRLRILFVATESGVVYQVERTGEIKKAFHVHGTPVGLAVDRDGGLIIAIQNGTILRVRRSGLLSMQ</sequence>
<dbReference type="STRING" id="1322246.BN4_11019"/>
<dbReference type="InterPro" id="IPR011042">
    <property type="entry name" value="6-blade_b-propeller_TolB-like"/>
</dbReference>
<name>M1WJP5_PSEP2</name>
<accession>M1WJP5</accession>
<gene>
    <name evidence="2" type="ordered locus">BN4_11019</name>
</gene>
<feature type="signal peptide" evidence="1">
    <location>
        <begin position="1"/>
        <end position="28"/>
    </location>
</feature>
<dbReference type="Proteomes" id="UP000011724">
    <property type="component" value="Chromosome"/>
</dbReference>
<reference evidence="3" key="2">
    <citation type="journal article" date="2013" name="Stand. Genomic Sci.">
        <title>Complete genome sequence of Desulfocapsa sulfexigens, a marine deltaproteobacterium specialized in disproportionating inorganic sulfur compounds.</title>
        <authorList>
            <person name="Finster K.W."/>
            <person name="Kjeldsen K.U."/>
            <person name="Kube M."/>
            <person name="Reinhardt R."/>
            <person name="Mussmann M."/>
            <person name="Amann R."/>
            <person name="Schreiber L."/>
        </authorList>
    </citation>
    <scope>NUCLEOTIDE SEQUENCE [LARGE SCALE GENOMIC DNA]</scope>
    <source>
        <strain evidence="3">DSM 10523 / SB164P1</strain>
    </source>
</reference>
<dbReference type="BioCyc" id="DPIE1322246:BN4_RS05160-MONOMER"/>
<evidence type="ECO:0000256" key="1">
    <source>
        <dbReference type="SAM" id="SignalP"/>
    </source>
</evidence>
<dbReference type="RefSeq" id="WP_015414307.1">
    <property type="nucleotide sequence ID" value="NC_020409.1"/>
</dbReference>
<protein>
    <recommendedName>
        <fullName evidence="4">NHL repeat containing protein</fullName>
    </recommendedName>
</protein>
<dbReference type="Gene3D" id="2.120.10.30">
    <property type="entry name" value="TolB, C-terminal domain"/>
    <property type="match status" value="1"/>
</dbReference>
<dbReference type="HOGENOM" id="CLU_1701437_0_0_7"/>
<dbReference type="EMBL" id="FO203427">
    <property type="protein sequence ID" value="CCH48256.1"/>
    <property type="molecule type" value="Genomic_DNA"/>
</dbReference>
<proteinExistence type="predicted"/>
<feature type="chain" id="PRO_5004018837" description="NHL repeat containing protein" evidence="1">
    <location>
        <begin position="29"/>
        <end position="154"/>
    </location>
</feature>
<dbReference type="PATRIC" id="fig|879567.3.peg.1050"/>
<dbReference type="eggNOG" id="ENOG5030SJK">
    <property type="taxonomic scope" value="Bacteria"/>
</dbReference>
<dbReference type="OrthoDB" id="5465265at2"/>
<keyword evidence="1" id="KW-0732">Signal</keyword>
<reference evidence="2 3" key="1">
    <citation type="journal article" date="2013" name="PLoS ONE">
        <title>The first genomic and proteomic characterization of a deep-sea sulfate reducer: insights into the piezophilic lifestyle of Desulfovibrio piezophilus.</title>
        <authorList>
            <person name="Pradel N."/>
            <person name="Ji B."/>
            <person name="Gimenez G."/>
            <person name="Talla E."/>
            <person name="Lenoble P."/>
            <person name="Garel M."/>
            <person name="Tamburini C."/>
            <person name="Fourquet P."/>
            <person name="Lebrun R."/>
            <person name="Bertin P."/>
            <person name="Denis Y."/>
            <person name="Pophillat M."/>
            <person name="Barbe V."/>
            <person name="Ollivier B."/>
            <person name="Dolla A."/>
        </authorList>
    </citation>
    <scope>NUCLEOTIDE SEQUENCE [LARGE SCALE GENOMIC DNA]</scope>
    <source>
        <strain evidence="3">DSM 10523 / SB164P1</strain>
    </source>
</reference>